<dbReference type="FunFam" id="3.90.550.10:FF:000122">
    <property type="entry name" value="Dolichol-phosphate mannosyltransferase subunit 1"/>
    <property type="match status" value="1"/>
</dbReference>
<dbReference type="EMBL" id="PFAZ01000001">
    <property type="protein sequence ID" value="PIR89424.1"/>
    <property type="molecule type" value="Genomic_DNA"/>
</dbReference>
<evidence type="ECO:0000256" key="2">
    <source>
        <dbReference type="ARBA" id="ARBA00022676"/>
    </source>
</evidence>
<evidence type="ECO:0000313" key="6">
    <source>
        <dbReference type="Proteomes" id="UP000231157"/>
    </source>
</evidence>
<organism evidence="5 6">
    <name type="scientific">Candidatus Harrisonbacteria bacterium CG10_big_fil_rev_8_21_14_0_10_40_38</name>
    <dbReference type="NCBI Taxonomy" id="1974583"/>
    <lineage>
        <taxon>Bacteria</taxon>
        <taxon>Candidatus Harrisoniibacteriota</taxon>
    </lineage>
</organism>
<dbReference type="CDD" id="cd06442">
    <property type="entry name" value="DPM1_like"/>
    <property type="match status" value="1"/>
</dbReference>
<dbReference type="Pfam" id="PF00535">
    <property type="entry name" value="Glycos_transf_2"/>
    <property type="match status" value="1"/>
</dbReference>
<dbReference type="PANTHER" id="PTHR43398">
    <property type="entry name" value="DOLICHOL-PHOSPHATE MANNOSYLTRANSFERASE SUBUNIT 1"/>
    <property type="match status" value="1"/>
</dbReference>
<name>A0A2H0USN4_9BACT</name>
<comment type="similarity">
    <text evidence="1">Belongs to the glycosyltransferase 2 family.</text>
</comment>
<protein>
    <submittedName>
        <fullName evidence="5">Dolichyl-phosphate beta-D-mannosyltransferase</fullName>
    </submittedName>
</protein>
<dbReference type="InterPro" id="IPR039528">
    <property type="entry name" value="DPM1-like"/>
</dbReference>
<dbReference type="InterPro" id="IPR001173">
    <property type="entry name" value="Glyco_trans_2-like"/>
</dbReference>
<dbReference type="InterPro" id="IPR029044">
    <property type="entry name" value="Nucleotide-diphossugar_trans"/>
</dbReference>
<evidence type="ECO:0000256" key="1">
    <source>
        <dbReference type="ARBA" id="ARBA00006739"/>
    </source>
</evidence>
<dbReference type="Proteomes" id="UP000231157">
    <property type="component" value="Unassembled WGS sequence"/>
</dbReference>
<dbReference type="GO" id="GO:0016020">
    <property type="term" value="C:membrane"/>
    <property type="evidence" value="ECO:0007669"/>
    <property type="project" value="GOC"/>
</dbReference>
<dbReference type="Gene3D" id="3.90.550.10">
    <property type="entry name" value="Spore Coat Polysaccharide Biosynthesis Protein SpsA, Chain A"/>
    <property type="match status" value="1"/>
</dbReference>
<comment type="caution">
    <text evidence="5">The sequence shown here is derived from an EMBL/GenBank/DDBJ whole genome shotgun (WGS) entry which is preliminary data.</text>
</comment>
<evidence type="ECO:0000259" key="4">
    <source>
        <dbReference type="Pfam" id="PF00535"/>
    </source>
</evidence>
<dbReference type="SUPFAM" id="SSF53448">
    <property type="entry name" value="Nucleotide-diphospho-sugar transferases"/>
    <property type="match status" value="1"/>
</dbReference>
<keyword evidence="3 5" id="KW-0808">Transferase</keyword>
<dbReference type="GO" id="GO:0009247">
    <property type="term" value="P:glycolipid biosynthetic process"/>
    <property type="evidence" value="ECO:0007669"/>
    <property type="project" value="TreeGrafter"/>
</dbReference>
<dbReference type="AlphaFoldDB" id="A0A2H0USN4"/>
<evidence type="ECO:0000313" key="5">
    <source>
        <dbReference type="EMBL" id="PIR89424.1"/>
    </source>
</evidence>
<keyword evidence="2 5" id="KW-0328">Glycosyltransferase</keyword>
<sequence length="238" mass="27487">MENNPKTTIVICTYNESKNIVPLIEEIEKLNVVNHDYVIIDDNSPDKTGEIIENLKTKYPITPIHRKSKLGLGSAYIESFKKIIEKNEANYIVQLDADWSHDPNTIPKLIEKMTDFDLALGSRYIPEGKIENWNFIRRTISSFANWGVRKVLKVPYHDLTGGFKCYKKEVLKKIDLNSISSTGYNFQIETTYLAHLAGFKICEIPITFTERRDGESKFNIGIMLESFIKVLKLRKKHE</sequence>
<gene>
    <name evidence="5" type="ORF">COU07_00800</name>
</gene>
<feature type="domain" description="Glycosyltransferase 2-like" evidence="4">
    <location>
        <begin position="8"/>
        <end position="174"/>
    </location>
</feature>
<reference evidence="6" key="1">
    <citation type="submission" date="2017-09" db="EMBL/GenBank/DDBJ databases">
        <title>Depth-based differentiation of microbial function through sediment-hosted aquifers and enrichment of novel symbionts in the deep terrestrial subsurface.</title>
        <authorList>
            <person name="Probst A.J."/>
            <person name="Ladd B."/>
            <person name="Jarett J.K."/>
            <person name="Geller-Mcgrath D.E."/>
            <person name="Sieber C.M.K."/>
            <person name="Emerson J.B."/>
            <person name="Anantharaman K."/>
            <person name="Thomas B.C."/>
            <person name="Malmstrom R."/>
            <person name="Stieglmeier M."/>
            <person name="Klingl A."/>
            <person name="Woyke T."/>
            <person name="Ryan C.M."/>
            <person name="Banfield J.F."/>
        </authorList>
    </citation>
    <scope>NUCLEOTIDE SEQUENCE [LARGE SCALE GENOMIC DNA]</scope>
</reference>
<accession>A0A2H0USN4</accession>
<dbReference type="GO" id="GO:0004582">
    <property type="term" value="F:dolichyl-phosphate beta-D-mannosyltransferase activity"/>
    <property type="evidence" value="ECO:0007669"/>
    <property type="project" value="InterPro"/>
</dbReference>
<dbReference type="PANTHER" id="PTHR43398:SF1">
    <property type="entry name" value="DOLICHOL-PHOSPHATE MANNOSYLTRANSFERASE SUBUNIT 1"/>
    <property type="match status" value="1"/>
</dbReference>
<proteinExistence type="inferred from homology"/>
<evidence type="ECO:0000256" key="3">
    <source>
        <dbReference type="ARBA" id="ARBA00022679"/>
    </source>
</evidence>